<dbReference type="GO" id="GO:0006397">
    <property type="term" value="P:mRNA processing"/>
    <property type="evidence" value="ECO:0007669"/>
    <property type="project" value="UniProtKB-KW"/>
</dbReference>
<feature type="compositionally biased region" description="Basic and acidic residues" evidence="9">
    <location>
        <begin position="112"/>
        <end position="129"/>
    </location>
</feature>
<organism evidence="11 12">
    <name type="scientific">Pomacea canaliculata</name>
    <name type="common">Golden apple snail</name>
    <dbReference type="NCBI Taxonomy" id="400727"/>
    <lineage>
        <taxon>Eukaryota</taxon>
        <taxon>Metazoa</taxon>
        <taxon>Spiralia</taxon>
        <taxon>Lophotrochozoa</taxon>
        <taxon>Mollusca</taxon>
        <taxon>Gastropoda</taxon>
        <taxon>Caenogastropoda</taxon>
        <taxon>Architaenioglossa</taxon>
        <taxon>Ampullarioidea</taxon>
        <taxon>Ampullariidae</taxon>
        <taxon>Pomacea</taxon>
    </lineage>
</organism>
<proteinExistence type="inferred from homology"/>
<feature type="compositionally biased region" description="Polar residues" evidence="9">
    <location>
        <begin position="283"/>
        <end position="295"/>
    </location>
</feature>
<keyword evidence="5" id="KW-0507">mRNA processing</keyword>
<keyword evidence="8" id="KW-0131">Cell cycle</keyword>
<evidence type="ECO:0000256" key="2">
    <source>
        <dbReference type="ARBA" id="ARBA00004496"/>
    </source>
</evidence>
<keyword evidence="7" id="KW-0539">Nucleus</keyword>
<protein>
    <recommendedName>
        <fullName evidence="10">SDE2-like domain-containing protein</fullName>
    </recommendedName>
</protein>
<evidence type="ECO:0000259" key="10">
    <source>
        <dbReference type="Pfam" id="PF22782"/>
    </source>
</evidence>
<comment type="caution">
    <text evidence="11">The sequence shown here is derived from an EMBL/GenBank/DDBJ whole genome shotgun (WGS) entry which is preliminary data.</text>
</comment>
<feature type="compositionally biased region" description="Basic and acidic residues" evidence="9">
    <location>
        <begin position="296"/>
        <end position="305"/>
    </location>
</feature>
<feature type="domain" description="SDE2-like" evidence="10">
    <location>
        <begin position="65"/>
        <end position="162"/>
    </location>
</feature>
<dbReference type="InterPro" id="IPR053822">
    <property type="entry name" value="SDE2-like_dom"/>
</dbReference>
<dbReference type="InterPro" id="IPR051421">
    <property type="entry name" value="RNA_Proc_DNA_Dmg_Regulator"/>
</dbReference>
<evidence type="ECO:0000256" key="1">
    <source>
        <dbReference type="ARBA" id="ARBA00004123"/>
    </source>
</evidence>
<dbReference type="STRING" id="400727.A0A2T7PFV6"/>
<evidence type="ECO:0000256" key="8">
    <source>
        <dbReference type="ARBA" id="ARBA00023306"/>
    </source>
</evidence>
<dbReference type="GO" id="GO:0005634">
    <property type="term" value="C:nucleus"/>
    <property type="evidence" value="ECO:0007669"/>
    <property type="project" value="UniProtKB-SubCell"/>
</dbReference>
<gene>
    <name evidence="11" type="ORF">C0Q70_07740</name>
</gene>
<keyword evidence="6" id="KW-0508">mRNA splicing</keyword>
<evidence type="ECO:0000256" key="9">
    <source>
        <dbReference type="SAM" id="MobiDB-lite"/>
    </source>
</evidence>
<feature type="compositionally biased region" description="Polar residues" evidence="9">
    <location>
        <begin position="171"/>
        <end position="180"/>
    </location>
</feature>
<accession>A0A2T7PFV6</accession>
<keyword evidence="12" id="KW-1185">Reference proteome</keyword>
<keyword evidence="4" id="KW-0963">Cytoplasm</keyword>
<dbReference type="GO" id="GO:0005737">
    <property type="term" value="C:cytoplasm"/>
    <property type="evidence" value="ECO:0007669"/>
    <property type="project" value="UniProtKB-SubCell"/>
</dbReference>
<feature type="compositionally biased region" description="Polar residues" evidence="9">
    <location>
        <begin position="259"/>
        <end position="272"/>
    </location>
</feature>
<feature type="region of interest" description="Disordered" evidence="9">
    <location>
        <begin position="206"/>
        <end position="305"/>
    </location>
</feature>
<evidence type="ECO:0000256" key="6">
    <source>
        <dbReference type="ARBA" id="ARBA00023187"/>
    </source>
</evidence>
<dbReference type="OrthoDB" id="547031at2759"/>
<feature type="region of interest" description="Disordered" evidence="9">
    <location>
        <begin position="166"/>
        <end position="191"/>
    </location>
</feature>
<dbReference type="Pfam" id="PF22782">
    <property type="entry name" value="SDE2"/>
    <property type="match status" value="1"/>
</dbReference>
<sequence length="342" mass="38127">MIIKLWTTLGSVCVNGENCRTFSDVETLLNLKSETFYLQNNGRLVSPSQQLKHGEVYCLLPRVVGGKGGFGSMLRAIGAQIEKTTSREACRDLSGRRMRDVNNEKKLKEWVAKQADREREKERQRQEKKARLHSQTQSPKLSDPAYTEQCAVVQKDLEDALTEGLKKAKSLSATSTCGSSHETRKRKAEDCGASSSKRKWEWFGVEADSDDAGSEDDQGKPADLPISSESIGTLEDSSGPQENVTADDQEDKQVEQETEQMTHLQNCASNPDGQKGCSEGDSKLQSQTDVSTSYQQEEKSEHERPCCTLSSFLTRLSAGESDWSRRRQPCACMVISCRKRKL</sequence>
<dbReference type="PANTHER" id="PTHR12786:SF1">
    <property type="entry name" value="SPLICING REGULATOR SDE2"/>
    <property type="match status" value="1"/>
</dbReference>
<feature type="compositionally biased region" description="Polar residues" evidence="9">
    <location>
        <begin position="227"/>
        <end position="244"/>
    </location>
</feature>
<feature type="compositionally biased region" description="Acidic residues" evidence="9">
    <location>
        <begin position="207"/>
        <end position="216"/>
    </location>
</feature>
<dbReference type="GO" id="GO:0008380">
    <property type="term" value="P:RNA splicing"/>
    <property type="evidence" value="ECO:0007669"/>
    <property type="project" value="UniProtKB-KW"/>
</dbReference>
<feature type="region of interest" description="Disordered" evidence="9">
    <location>
        <begin position="112"/>
        <end position="146"/>
    </location>
</feature>
<evidence type="ECO:0000256" key="7">
    <source>
        <dbReference type="ARBA" id="ARBA00023242"/>
    </source>
</evidence>
<dbReference type="AlphaFoldDB" id="A0A2T7PFV6"/>
<evidence type="ECO:0000313" key="11">
    <source>
        <dbReference type="EMBL" id="PVD32307.1"/>
    </source>
</evidence>
<dbReference type="EMBL" id="PZQS01000004">
    <property type="protein sequence ID" value="PVD32307.1"/>
    <property type="molecule type" value="Genomic_DNA"/>
</dbReference>
<evidence type="ECO:0000256" key="4">
    <source>
        <dbReference type="ARBA" id="ARBA00022490"/>
    </source>
</evidence>
<name>A0A2T7PFV6_POMCA</name>
<dbReference type="PANTHER" id="PTHR12786">
    <property type="entry name" value="SPLICING FACTOR SF3A-RELATED"/>
    <property type="match status" value="1"/>
</dbReference>
<comment type="subcellular location">
    <subcellularLocation>
        <location evidence="2">Cytoplasm</location>
    </subcellularLocation>
    <subcellularLocation>
        <location evidence="1">Nucleus</location>
    </subcellularLocation>
</comment>
<dbReference type="Proteomes" id="UP000245119">
    <property type="component" value="Linkage Group LG4"/>
</dbReference>
<evidence type="ECO:0000256" key="5">
    <source>
        <dbReference type="ARBA" id="ARBA00022664"/>
    </source>
</evidence>
<evidence type="ECO:0000256" key="3">
    <source>
        <dbReference type="ARBA" id="ARBA00008726"/>
    </source>
</evidence>
<reference evidence="11 12" key="1">
    <citation type="submission" date="2018-04" db="EMBL/GenBank/DDBJ databases">
        <title>The genome of golden apple snail Pomacea canaliculata provides insight into stress tolerance and invasive adaptation.</title>
        <authorList>
            <person name="Liu C."/>
            <person name="Liu B."/>
            <person name="Ren Y."/>
            <person name="Zhang Y."/>
            <person name="Wang H."/>
            <person name="Li S."/>
            <person name="Jiang F."/>
            <person name="Yin L."/>
            <person name="Zhang G."/>
            <person name="Qian W."/>
            <person name="Fan W."/>
        </authorList>
    </citation>
    <scope>NUCLEOTIDE SEQUENCE [LARGE SCALE GENOMIC DNA]</scope>
    <source>
        <strain evidence="11">SZHN2017</strain>
        <tissue evidence="11">Muscle</tissue>
    </source>
</reference>
<comment type="similarity">
    <text evidence="3">Belongs to the SDE2 family.</text>
</comment>
<evidence type="ECO:0000313" key="12">
    <source>
        <dbReference type="Proteomes" id="UP000245119"/>
    </source>
</evidence>